<sequence>MAAVGPAPVPAAADPGRRWWPWFKRGLALVFLALVLVLLVRQARGIAWAEVWQGLRALPLPVLCAAGGLALASHLLYACFDLLGRHYARHNLATPTVMAITFVSYAFNLSMGSLVGGVGFRYRLYAQFGLGTARTTRIVTMSMLTNWIGYLLLAGLMFMLFPPALPEHWEVDAATLPIAGAVMLALPVAYLLWCAVSKRRSWTLRGHHIDLPTLRLALLQMVMSCANWLIMAAVVYVLLQQRIEFPLVLGTLLAGAVAGVLAHVPAGLGVLEAVFVALLSDYAPAPTLVAAVLAYRALYYLLPLIIAVGVYVLLEARAKRLPARTHSSH</sequence>
<dbReference type="PANTHER" id="PTHR39087">
    <property type="entry name" value="UPF0104 MEMBRANE PROTEIN MJ1595"/>
    <property type="match status" value="1"/>
</dbReference>
<feature type="transmembrane region" description="Helical" evidence="6">
    <location>
        <begin position="297"/>
        <end position="314"/>
    </location>
</feature>
<dbReference type="PANTHER" id="PTHR39087:SF2">
    <property type="entry name" value="UPF0104 MEMBRANE PROTEIN MJ1595"/>
    <property type="match status" value="1"/>
</dbReference>
<gene>
    <name evidence="7" type="ORF">RD110_16780</name>
</gene>
<dbReference type="Pfam" id="PF03706">
    <property type="entry name" value="LPG_synthase_TM"/>
    <property type="match status" value="1"/>
</dbReference>
<organism evidence="7 8">
    <name type="scientific">Rhodoferax koreensis</name>
    <dbReference type="NCBI Taxonomy" id="1842727"/>
    <lineage>
        <taxon>Bacteria</taxon>
        <taxon>Pseudomonadati</taxon>
        <taxon>Pseudomonadota</taxon>
        <taxon>Betaproteobacteria</taxon>
        <taxon>Burkholderiales</taxon>
        <taxon>Comamonadaceae</taxon>
        <taxon>Rhodoferax</taxon>
    </lineage>
</organism>
<evidence type="ECO:0008006" key="9">
    <source>
        <dbReference type="Google" id="ProtNLM"/>
    </source>
</evidence>
<proteinExistence type="predicted"/>
<dbReference type="Proteomes" id="UP000186609">
    <property type="component" value="Chromosome"/>
</dbReference>
<feature type="transmembrane region" description="Helical" evidence="6">
    <location>
        <begin position="216"/>
        <end position="239"/>
    </location>
</feature>
<evidence type="ECO:0000256" key="3">
    <source>
        <dbReference type="ARBA" id="ARBA00022692"/>
    </source>
</evidence>
<feature type="transmembrane region" description="Helical" evidence="6">
    <location>
        <begin position="97"/>
        <end position="120"/>
    </location>
</feature>
<comment type="subcellular location">
    <subcellularLocation>
        <location evidence="1">Cell membrane</location>
        <topology evidence="1">Multi-pass membrane protein</topology>
    </subcellularLocation>
</comment>
<dbReference type="InterPro" id="IPR022791">
    <property type="entry name" value="L-PG_synthase/AglD"/>
</dbReference>
<feature type="transmembrane region" description="Helical" evidence="6">
    <location>
        <begin position="22"/>
        <end position="40"/>
    </location>
</feature>
<dbReference type="STRING" id="1842727.RD110_16780"/>
<keyword evidence="4 6" id="KW-1133">Transmembrane helix</keyword>
<dbReference type="GO" id="GO:0005886">
    <property type="term" value="C:plasma membrane"/>
    <property type="evidence" value="ECO:0007669"/>
    <property type="project" value="UniProtKB-SubCell"/>
</dbReference>
<keyword evidence="8" id="KW-1185">Reference proteome</keyword>
<evidence type="ECO:0000256" key="1">
    <source>
        <dbReference type="ARBA" id="ARBA00004651"/>
    </source>
</evidence>
<evidence type="ECO:0000256" key="6">
    <source>
        <dbReference type="SAM" id="Phobius"/>
    </source>
</evidence>
<reference evidence="7 8" key="1">
    <citation type="submission" date="2017-01" db="EMBL/GenBank/DDBJ databases">
        <authorList>
            <person name="Mah S.A."/>
            <person name="Swanson W.J."/>
            <person name="Moy G.W."/>
            <person name="Vacquier V.D."/>
        </authorList>
    </citation>
    <scope>NUCLEOTIDE SEQUENCE [LARGE SCALE GENOMIC DNA]</scope>
    <source>
        <strain evidence="7 8">DCY110</strain>
    </source>
</reference>
<accession>A0A1P8K413</accession>
<evidence type="ECO:0000256" key="5">
    <source>
        <dbReference type="ARBA" id="ARBA00023136"/>
    </source>
</evidence>
<protein>
    <recommendedName>
        <fullName evidence="9">Lysylphosphatidylglycerol synthetase</fullName>
    </recommendedName>
</protein>
<dbReference type="EMBL" id="CP019236">
    <property type="protein sequence ID" value="APW40755.1"/>
    <property type="molecule type" value="Genomic_DNA"/>
</dbReference>
<evidence type="ECO:0000256" key="2">
    <source>
        <dbReference type="ARBA" id="ARBA00022475"/>
    </source>
</evidence>
<keyword evidence="2" id="KW-1003">Cell membrane</keyword>
<dbReference type="AlphaFoldDB" id="A0A1P8K413"/>
<feature type="transmembrane region" description="Helical" evidence="6">
    <location>
        <begin position="245"/>
        <end position="264"/>
    </location>
</feature>
<keyword evidence="5 6" id="KW-0472">Membrane</keyword>
<evidence type="ECO:0000256" key="4">
    <source>
        <dbReference type="ARBA" id="ARBA00022989"/>
    </source>
</evidence>
<feature type="transmembrane region" description="Helical" evidence="6">
    <location>
        <begin position="141"/>
        <end position="161"/>
    </location>
</feature>
<dbReference type="KEGG" id="rhy:RD110_16780"/>
<evidence type="ECO:0000313" key="8">
    <source>
        <dbReference type="Proteomes" id="UP000186609"/>
    </source>
</evidence>
<feature type="transmembrane region" description="Helical" evidence="6">
    <location>
        <begin position="60"/>
        <end position="77"/>
    </location>
</feature>
<keyword evidence="3 6" id="KW-0812">Transmembrane</keyword>
<evidence type="ECO:0000313" key="7">
    <source>
        <dbReference type="EMBL" id="APW40755.1"/>
    </source>
</evidence>
<name>A0A1P8K413_9BURK</name>
<feature type="transmembrane region" description="Helical" evidence="6">
    <location>
        <begin position="173"/>
        <end position="196"/>
    </location>
</feature>